<proteinExistence type="predicted"/>
<evidence type="ECO:0000256" key="1">
    <source>
        <dbReference type="SAM" id="Phobius"/>
    </source>
</evidence>
<gene>
    <name evidence="3" type="ORF">K7C98_08390</name>
</gene>
<dbReference type="InterPro" id="IPR036365">
    <property type="entry name" value="PGBD-like_sf"/>
</dbReference>
<comment type="caution">
    <text evidence="3">The sequence shown here is derived from an EMBL/GenBank/DDBJ whole genome shotgun (WGS) entry which is preliminary data.</text>
</comment>
<protein>
    <submittedName>
        <fullName evidence="3">Peptidoglycan-binding protein</fullName>
    </submittedName>
</protein>
<keyword evidence="4" id="KW-1185">Reference proteome</keyword>
<name>A0ABS7TM17_9BACT</name>
<organism evidence="3 4">
    <name type="scientific">Nannocystis pusilla</name>
    <dbReference type="NCBI Taxonomy" id="889268"/>
    <lineage>
        <taxon>Bacteria</taxon>
        <taxon>Pseudomonadati</taxon>
        <taxon>Myxococcota</taxon>
        <taxon>Polyangia</taxon>
        <taxon>Nannocystales</taxon>
        <taxon>Nannocystaceae</taxon>
        <taxon>Nannocystis</taxon>
    </lineage>
</organism>
<dbReference type="CDD" id="cd12797">
    <property type="entry name" value="M23_peptidase"/>
    <property type="match status" value="1"/>
</dbReference>
<dbReference type="Gene3D" id="2.70.70.10">
    <property type="entry name" value="Glucose Permease (Domain IIA)"/>
    <property type="match status" value="1"/>
</dbReference>
<evidence type="ECO:0000259" key="2">
    <source>
        <dbReference type="Pfam" id="PF01471"/>
    </source>
</evidence>
<dbReference type="Pfam" id="PF01471">
    <property type="entry name" value="PG_binding_1"/>
    <property type="match status" value="1"/>
</dbReference>
<dbReference type="RefSeq" id="WP_224191055.1">
    <property type="nucleotide sequence ID" value="NZ_JAIRAU010000005.1"/>
</dbReference>
<dbReference type="EMBL" id="JAIRAU010000005">
    <property type="protein sequence ID" value="MBZ5709278.1"/>
    <property type="molecule type" value="Genomic_DNA"/>
</dbReference>
<feature type="transmembrane region" description="Helical" evidence="1">
    <location>
        <begin position="266"/>
        <end position="291"/>
    </location>
</feature>
<reference evidence="3" key="1">
    <citation type="submission" date="2021-08" db="EMBL/GenBank/DDBJ databases">
        <authorList>
            <person name="Stevens D.C."/>
        </authorList>
    </citation>
    <scope>NUCLEOTIDE SEQUENCE</scope>
    <source>
        <strain evidence="3">DSM 53165</strain>
    </source>
</reference>
<dbReference type="SUPFAM" id="SSF47090">
    <property type="entry name" value="PGBD-like"/>
    <property type="match status" value="1"/>
</dbReference>
<keyword evidence="1" id="KW-1133">Transmembrane helix</keyword>
<keyword evidence="1" id="KW-0812">Transmembrane</keyword>
<sequence>MARSPDWEKIPMAGGADKPAWPLPTVTPKFATWSLGGGRPFGCTTQTCQRWHAGVDLTDAPNSALVIAPEDGMIAGLDKGWTDGTRAVFLRTDSGLFLVLGGVIAGSHKEFGLVHGQRVKKGDKLGRIVGGYGMLHLEAYKAEPARTANSRWWKDDPPPTGLLNPTNYIERMVGSNMSLLQTRQRLQALADLGFYKGDVGAAWGSAAIEALKAAQTALKISVDGKWGPETEDAIQTALKAQAPCGSLEDCNSEAVPEGMPSKSTDLFASLKIIGGVVAGLTLAGVAAAFIMSSSESR</sequence>
<keyword evidence="1" id="KW-0472">Membrane</keyword>
<dbReference type="InterPro" id="IPR002477">
    <property type="entry name" value="Peptidoglycan-bd-like"/>
</dbReference>
<evidence type="ECO:0000313" key="3">
    <source>
        <dbReference type="EMBL" id="MBZ5709278.1"/>
    </source>
</evidence>
<dbReference type="InterPro" id="IPR011055">
    <property type="entry name" value="Dup_hybrid_motif"/>
</dbReference>
<evidence type="ECO:0000313" key="4">
    <source>
        <dbReference type="Proteomes" id="UP001139031"/>
    </source>
</evidence>
<feature type="domain" description="Peptidoglycan binding-like" evidence="2">
    <location>
        <begin position="187"/>
        <end position="233"/>
    </location>
</feature>
<accession>A0ABS7TM17</accession>
<dbReference type="Proteomes" id="UP001139031">
    <property type="component" value="Unassembled WGS sequence"/>
</dbReference>
<dbReference type="InterPro" id="IPR036366">
    <property type="entry name" value="PGBDSf"/>
</dbReference>
<dbReference type="Gene3D" id="1.10.101.10">
    <property type="entry name" value="PGBD-like superfamily/PGBD"/>
    <property type="match status" value="1"/>
</dbReference>